<evidence type="ECO:0000313" key="4">
    <source>
        <dbReference type="Ensembl" id="ENSHHUP00000037730.1"/>
    </source>
</evidence>
<dbReference type="GO" id="GO:0050772">
    <property type="term" value="P:positive regulation of axonogenesis"/>
    <property type="evidence" value="ECO:0007669"/>
    <property type="project" value="TreeGrafter"/>
</dbReference>
<protein>
    <recommendedName>
        <fullName evidence="3">Plexin cytoplasmic RasGAP domain-containing protein</fullName>
    </recommendedName>
</protein>
<feature type="domain" description="Plexin cytoplasmic RasGAP" evidence="3">
    <location>
        <begin position="74"/>
        <end position="142"/>
    </location>
</feature>
<dbReference type="Gene3D" id="3.10.20.90">
    <property type="entry name" value="Phosphatidylinositol 3-kinase Catalytic Subunit, Chain A, domain 1"/>
    <property type="match status" value="1"/>
</dbReference>
<dbReference type="InterPro" id="IPR031148">
    <property type="entry name" value="Plexin"/>
</dbReference>
<name>A0A4W5MK72_9TELE</name>
<feature type="chain" id="PRO_5021347960" description="Plexin cytoplasmic RasGAP domain-containing protein" evidence="2">
    <location>
        <begin position="19"/>
        <end position="214"/>
    </location>
</feature>
<evidence type="ECO:0000256" key="2">
    <source>
        <dbReference type="SAM" id="SignalP"/>
    </source>
</evidence>
<dbReference type="Pfam" id="PF08337">
    <property type="entry name" value="Plexin_cytopl"/>
    <property type="match status" value="1"/>
</dbReference>
<dbReference type="GeneTree" id="ENSGT01150000286928"/>
<evidence type="ECO:0000313" key="5">
    <source>
        <dbReference type="Proteomes" id="UP000314982"/>
    </source>
</evidence>
<dbReference type="GO" id="GO:0030334">
    <property type="term" value="P:regulation of cell migration"/>
    <property type="evidence" value="ECO:0007669"/>
    <property type="project" value="TreeGrafter"/>
</dbReference>
<dbReference type="GO" id="GO:0008360">
    <property type="term" value="P:regulation of cell shape"/>
    <property type="evidence" value="ECO:0007669"/>
    <property type="project" value="TreeGrafter"/>
</dbReference>
<evidence type="ECO:0000259" key="3">
    <source>
        <dbReference type="Pfam" id="PF08337"/>
    </source>
</evidence>
<proteinExistence type="predicted"/>
<dbReference type="GO" id="GO:0017154">
    <property type="term" value="F:semaphorin receptor activity"/>
    <property type="evidence" value="ECO:0007669"/>
    <property type="project" value="InterPro"/>
</dbReference>
<dbReference type="PANTHER" id="PTHR22625">
    <property type="entry name" value="PLEXIN"/>
    <property type="match status" value="1"/>
</dbReference>
<dbReference type="PANTHER" id="PTHR22625:SF69">
    <property type="entry name" value="PLEXIN-B3"/>
    <property type="match status" value="1"/>
</dbReference>
<dbReference type="Proteomes" id="UP000314982">
    <property type="component" value="Unassembled WGS sequence"/>
</dbReference>
<reference evidence="4" key="2">
    <citation type="submission" date="2025-08" db="UniProtKB">
        <authorList>
            <consortium name="Ensembl"/>
        </authorList>
    </citation>
    <scope>IDENTIFICATION</scope>
</reference>
<keyword evidence="5" id="KW-1185">Reference proteome</keyword>
<dbReference type="GO" id="GO:0005886">
    <property type="term" value="C:plasma membrane"/>
    <property type="evidence" value="ECO:0007669"/>
    <property type="project" value="TreeGrafter"/>
</dbReference>
<dbReference type="AlphaFoldDB" id="A0A4W5MK72"/>
<evidence type="ECO:0000256" key="1">
    <source>
        <dbReference type="SAM" id="MobiDB-lite"/>
    </source>
</evidence>
<dbReference type="Gene3D" id="1.10.506.10">
    <property type="entry name" value="GTPase Activation - p120gap, domain 1"/>
    <property type="match status" value="1"/>
</dbReference>
<dbReference type="InterPro" id="IPR013548">
    <property type="entry name" value="Plexin_cytoplasmic_RasGAP_dom"/>
</dbReference>
<sequence>MSLSLSVCLSLCLPVCLSVCLSVSLSACLSLSLSACLSLCLPVSLSLSLSLSVSLSVCLSLCLPVSLPGSLSVRTETVVEKMLTNWMSICLYSFLKEVAGEPLYMLYRAIKYQVDKGPVDAVTGKAKRTLNDSHLLREDIDYCSITLTVMVKSGVEVQPCPVKVLDTDTITQVKDKILDQIYKGAPFSQRPAADSLDLGKQQRPATDSLDLGKE</sequence>
<keyword evidence="2" id="KW-0732">Signal</keyword>
<reference evidence="5" key="1">
    <citation type="submission" date="2018-06" db="EMBL/GenBank/DDBJ databases">
        <title>Genome assembly of Danube salmon.</title>
        <authorList>
            <person name="Macqueen D.J."/>
            <person name="Gundappa M.K."/>
        </authorList>
    </citation>
    <scope>NUCLEOTIDE SEQUENCE [LARGE SCALE GENOMIC DNA]</scope>
</reference>
<dbReference type="InterPro" id="IPR008936">
    <property type="entry name" value="Rho_GTPase_activation_prot"/>
</dbReference>
<feature type="region of interest" description="Disordered" evidence="1">
    <location>
        <begin position="189"/>
        <end position="214"/>
    </location>
</feature>
<feature type="signal peptide" evidence="2">
    <location>
        <begin position="1"/>
        <end position="18"/>
    </location>
</feature>
<dbReference type="GO" id="GO:0007162">
    <property type="term" value="P:negative regulation of cell adhesion"/>
    <property type="evidence" value="ECO:0007669"/>
    <property type="project" value="TreeGrafter"/>
</dbReference>
<organism evidence="4 5">
    <name type="scientific">Hucho hucho</name>
    <name type="common">huchen</name>
    <dbReference type="NCBI Taxonomy" id="62062"/>
    <lineage>
        <taxon>Eukaryota</taxon>
        <taxon>Metazoa</taxon>
        <taxon>Chordata</taxon>
        <taxon>Craniata</taxon>
        <taxon>Vertebrata</taxon>
        <taxon>Euteleostomi</taxon>
        <taxon>Actinopterygii</taxon>
        <taxon>Neopterygii</taxon>
        <taxon>Teleostei</taxon>
        <taxon>Protacanthopterygii</taxon>
        <taxon>Salmoniformes</taxon>
        <taxon>Salmonidae</taxon>
        <taxon>Salmoninae</taxon>
        <taxon>Hucho</taxon>
    </lineage>
</organism>
<dbReference type="SUPFAM" id="SSF48350">
    <property type="entry name" value="GTPase activation domain, GAP"/>
    <property type="match status" value="1"/>
</dbReference>
<accession>A0A4W5MK72</accession>
<dbReference type="STRING" id="62062.ENSHHUP00000037730"/>
<dbReference type="GO" id="GO:0002116">
    <property type="term" value="C:semaphorin receptor complex"/>
    <property type="evidence" value="ECO:0007669"/>
    <property type="project" value="TreeGrafter"/>
</dbReference>
<reference evidence="4" key="3">
    <citation type="submission" date="2025-09" db="UniProtKB">
        <authorList>
            <consortium name="Ensembl"/>
        </authorList>
    </citation>
    <scope>IDENTIFICATION</scope>
</reference>
<dbReference type="Ensembl" id="ENSHHUT00000039228.1">
    <property type="protein sequence ID" value="ENSHHUP00000037730.1"/>
    <property type="gene ID" value="ENSHHUG00000023603.1"/>
</dbReference>